<dbReference type="PANTHER" id="PTHR45638">
    <property type="entry name" value="CYCLIC NUCLEOTIDE-GATED CATION CHANNEL SUBUNIT A"/>
    <property type="match status" value="1"/>
</dbReference>
<dbReference type="FunFam" id="2.60.120.10:FF:000078">
    <property type="entry name" value="Cyclic nucleotide-gated channel"/>
    <property type="match status" value="1"/>
</dbReference>
<dbReference type="InterPro" id="IPR005821">
    <property type="entry name" value="Ion_trans_dom"/>
</dbReference>
<evidence type="ECO:0000256" key="10">
    <source>
        <dbReference type="SAM" id="Phobius"/>
    </source>
</evidence>
<dbReference type="Gene3D" id="1.10.287.630">
    <property type="entry name" value="Helix hairpin bin"/>
    <property type="match status" value="1"/>
</dbReference>
<dbReference type="GO" id="GO:0005222">
    <property type="term" value="F:intracellularly cAMP-activated cation channel activity"/>
    <property type="evidence" value="ECO:0007669"/>
    <property type="project" value="TreeGrafter"/>
</dbReference>
<dbReference type="SUPFAM" id="SSF51206">
    <property type="entry name" value="cAMP-binding domain-like"/>
    <property type="match status" value="1"/>
</dbReference>
<dbReference type="SMART" id="SM00100">
    <property type="entry name" value="cNMP"/>
    <property type="match status" value="1"/>
</dbReference>
<feature type="transmembrane region" description="Helical" evidence="10">
    <location>
        <begin position="483"/>
        <end position="501"/>
    </location>
</feature>
<evidence type="ECO:0000256" key="8">
    <source>
        <dbReference type="ARBA" id="ARBA00023303"/>
    </source>
</evidence>
<dbReference type="Pfam" id="PF00027">
    <property type="entry name" value="cNMP_binding"/>
    <property type="match status" value="1"/>
</dbReference>
<dbReference type="InterPro" id="IPR000595">
    <property type="entry name" value="cNMP-bd_dom"/>
</dbReference>
<dbReference type="GO" id="GO:0017071">
    <property type="term" value="C:intracellular cyclic nucleotide activated cation channel complex"/>
    <property type="evidence" value="ECO:0007669"/>
    <property type="project" value="TreeGrafter"/>
</dbReference>
<dbReference type="PANTHER" id="PTHR45638:SF1">
    <property type="entry name" value="CYCLIC NUCLEOTIDE-GATED ION CHANNEL SUBUNIT B, ISOFORM A"/>
    <property type="match status" value="1"/>
</dbReference>
<dbReference type="Pfam" id="PF00520">
    <property type="entry name" value="Ion_trans"/>
    <property type="match status" value="2"/>
</dbReference>
<accession>A0A7R9HNM1</accession>
<evidence type="ECO:0000256" key="4">
    <source>
        <dbReference type="ARBA" id="ARBA00022989"/>
    </source>
</evidence>
<keyword evidence="3 10" id="KW-0812">Transmembrane</keyword>
<dbReference type="InterPro" id="IPR018490">
    <property type="entry name" value="cNMP-bd_dom_sf"/>
</dbReference>
<feature type="transmembrane region" description="Helical" evidence="10">
    <location>
        <begin position="308"/>
        <end position="328"/>
    </location>
</feature>
<dbReference type="Gene3D" id="2.60.120.10">
    <property type="entry name" value="Jelly Rolls"/>
    <property type="match status" value="1"/>
</dbReference>
<dbReference type="FunFam" id="1.10.287.630:FF:000001">
    <property type="entry name" value="Cyclic nucleotide-gated channel alpha 3"/>
    <property type="match status" value="1"/>
</dbReference>
<dbReference type="PROSITE" id="PS50042">
    <property type="entry name" value="CNMP_BINDING_3"/>
    <property type="match status" value="1"/>
</dbReference>
<protein>
    <recommendedName>
        <fullName evidence="11">Cyclic nucleotide-binding domain-containing protein</fullName>
    </recommendedName>
</protein>
<dbReference type="InterPro" id="IPR018488">
    <property type="entry name" value="cNMP-bd_CS"/>
</dbReference>
<dbReference type="GO" id="GO:0044877">
    <property type="term" value="F:protein-containing complex binding"/>
    <property type="evidence" value="ECO:0007669"/>
    <property type="project" value="TreeGrafter"/>
</dbReference>
<dbReference type="InterPro" id="IPR050866">
    <property type="entry name" value="CNG_cation_channel"/>
</dbReference>
<dbReference type="EMBL" id="OB794012">
    <property type="protein sequence ID" value="CAD7429235.1"/>
    <property type="molecule type" value="Genomic_DNA"/>
</dbReference>
<dbReference type="GO" id="GO:0005223">
    <property type="term" value="F:intracellularly cGMP-activated cation channel activity"/>
    <property type="evidence" value="ECO:0007669"/>
    <property type="project" value="TreeGrafter"/>
</dbReference>
<proteinExistence type="predicted"/>
<reference evidence="12" key="1">
    <citation type="submission" date="2020-11" db="EMBL/GenBank/DDBJ databases">
        <authorList>
            <person name="Tran Van P."/>
        </authorList>
    </citation>
    <scope>NUCLEOTIDE SEQUENCE</scope>
</reference>
<keyword evidence="2" id="KW-0813">Transport</keyword>
<comment type="subcellular location">
    <subcellularLocation>
        <location evidence="1">Membrane</location>
        <topology evidence="1">Multi-pass membrane protein</topology>
    </subcellularLocation>
</comment>
<dbReference type="GO" id="GO:0005886">
    <property type="term" value="C:plasma membrane"/>
    <property type="evidence" value="ECO:0007669"/>
    <property type="project" value="TreeGrafter"/>
</dbReference>
<dbReference type="PROSITE" id="PS00889">
    <property type="entry name" value="CNMP_BINDING_2"/>
    <property type="match status" value="1"/>
</dbReference>
<name>A0A7R9HNM1_9NEOP</name>
<dbReference type="GO" id="GO:0030553">
    <property type="term" value="F:cGMP binding"/>
    <property type="evidence" value="ECO:0007669"/>
    <property type="project" value="TreeGrafter"/>
</dbReference>
<keyword evidence="4 10" id="KW-1133">Transmembrane helix</keyword>
<feature type="region of interest" description="Disordered" evidence="9">
    <location>
        <begin position="794"/>
        <end position="820"/>
    </location>
</feature>
<feature type="region of interest" description="Disordered" evidence="9">
    <location>
        <begin position="241"/>
        <end position="273"/>
    </location>
</feature>
<keyword evidence="8" id="KW-0407">Ion channel</keyword>
<feature type="transmembrane region" description="Helical" evidence="10">
    <location>
        <begin position="422"/>
        <end position="443"/>
    </location>
</feature>
<evidence type="ECO:0000256" key="6">
    <source>
        <dbReference type="ARBA" id="ARBA00023136"/>
    </source>
</evidence>
<organism evidence="12">
    <name type="scientific">Timema monikensis</name>
    <dbReference type="NCBI Taxonomy" id="170555"/>
    <lineage>
        <taxon>Eukaryota</taxon>
        <taxon>Metazoa</taxon>
        <taxon>Ecdysozoa</taxon>
        <taxon>Arthropoda</taxon>
        <taxon>Hexapoda</taxon>
        <taxon>Insecta</taxon>
        <taxon>Pterygota</taxon>
        <taxon>Neoptera</taxon>
        <taxon>Polyneoptera</taxon>
        <taxon>Phasmatodea</taxon>
        <taxon>Timematodea</taxon>
        <taxon>Timematoidea</taxon>
        <taxon>Timematidae</taxon>
        <taxon>Timema</taxon>
    </lineage>
</organism>
<sequence>MRPLRLEGGVRGSERGIKAGEPFITLYPKRSSGEIRAVCFGKGMAVQESIVRGNQCSLYATLPHLEWVPYGTQVEVVYARLDAVLTASWTVSALLKRTAPCYLHSKVVGLLPTHALFPQRSVYPEHLELDSLVKTRLTATLKAPINSWCYNGGLAESRTSASKIATVFSSESKEEVRSQPEVPLLSAASLEQESCEGEFATSAICRSGSSNSSVLRTEGHLFIHQRIRYLVQAFTERAQRIRRRLEQPPTPSTVSSEPGDSNDTRTPPPFHRTHLFRRESRESSVCRTFWTRVKENLSCGPVIDPESHWYVVWLFMVTLCFVYNCWVIPLRSTFPYQTPENANMWFALDYSADFIYLVDVALVKPRISHLEDGFWVTKPSTTRRNYFRTIQFKVQTFWECYNRLDSMMPSAYVVRMARTLTYMLYLIHLNACAYYAFSAWQGLGANGWVFSGKGSPYIRCFYFATKTATSIGKNPKPETEQESLFMTCSWLMGVFVFAILIGQMRDIVVTATHSQTEYRKLVDETLEYMRRLNLPKELQERIKLWFTFTWEQQHTLDEHGIIDTLPHKMKTDIAINVHIQTLSKVQLFHDCDEALLRELVLKLKPIIFLPNDYICRKGEVGKEMYIVKTGLVEVMGGEGNTEVLATLTEGSVFGEISLLALSGGNRRTADVRSKGFSNLFILSKSDLNESIVHYPEAQEILKKKARYLMKQNAARERKSNTDAEIIIGNPESTPETPRLVHTVMQVVPPNSGTARLLKYGSRKSSRIPQGGNKKKENTPEWINTAIAIVNRESPKKKPELGVNNIPESSNGNQQHEYSEEMCSTGSQQHCIGVQHRDSSKSFKHACTTGCIGVRRVALHTSIS</sequence>
<dbReference type="PROSITE" id="PS00888">
    <property type="entry name" value="CNMP_BINDING_1"/>
    <property type="match status" value="1"/>
</dbReference>
<dbReference type="InterPro" id="IPR014710">
    <property type="entry name" value="RmlC-like_jellyroll"/>
</dbReference>
<keyword evidence="7" id="KW-1071">Ligand-gated ion channel</keyword>
<evidence type="ECO:0000313" key="12">
    <source>
        <dbReference type="EMBL" id="CAD7429235.1"/>
    </source>
</evidence>
<feature type="compositionally biased region" description="Polar residues" evidence="9">
    <location>
        <begin position="252"/>
        <end position="265"/>
    </location>
</feature>
<dbReference type="AlphaFoldDB" id="A0A7R9HNM1"/>
<feature type="domain" description="Cyclic nucleotide-binding" evidence="11">
    <location>
        <begin position="587"/>
        <end position="691"/>
    </location>
</feature>
<evidence type="ECO:0000256" key="5">
    <source>
        <dbReference type="ARBA" id="ARBA00023065"/>
    </source>
</evidence>
<keyword evidence="5" id="KW-0406">Ion transport</keyword>
<evidence type="ECO:0000256" key="1">
    <source>
        <dbReference type="ARBA" id="ARBA00004141"/>
    </source>
</evidence>
<evidence type="ECO:0000259" key="11">
    <source>
        <dbReference type="PROSITE" id="PS50042"/>
    </source>
</evidence>
<dbReference type="Gene3D" id="1.10.287.70">
    <property type="match status" value="1"/>
</dbReference>
<feature type="compositionally biased region" description="Polar residues" evidence="9">
    <location>
        <begin position="805"/>
        <end position="820"/>
    </location>
</feature>
<gene>
    <name evidence="12" type="ORF">TMSB3V08_LOCUS6015</name>
</gene>
<keyword evidence="6 10" id="KW-0472">Membrane</keyword>
<evidence type="ECO:0000256" key="3">
    <source>
        <dbReference type="ARBA" id="ARBA00022692"/>
    </source>
</evidence>
<evidence type="ECO:0000256" key="9">
    <source>
        <dbReference type="SAM" id="MobiDB-lite"/>
    </source>
</evidence>
<evidence type="ECO:0000256" key="2">
    <source>
        <dbReference type="ARBA" id="ARBA00022448"/>
    </source>
</evidence>
<evidence type="ECO:0000256" key="7">
    <source>
        <dbReference type="ARBA" id="ARBA00023286"/>
    </source>
</evidence>
<dbReference type="CDD" id="cd00038">
    <property type="entry name" value="CAP_ED"/>
    <property type="match status" value="1"/>
</dbReference>
<dbReference type="SUPFAM" id="SSF81324">
    <property type="entry name" value="Voltage-gated potassium channels"/>
    <property type="match status" value="1"/>
</dbReference>